<evidence type="ECO:0000313" key="1">
    <source>
        <dbReference type="EMBL" id="MPC77118.1"/>
    </source>
</evidence>
<organism evidence="1 2">
    <name type="scientific">Portunus trituberculatus</name>
    <name type="common">Swimming crab</name>
    <name type="synonym">Neptunus trituberculatus</name>
    <dbReference type="NCBI Taxonomy" id="210409"/>
    <lineage>
        <taxon>Eukaryota</taxon>
        <taxon>Metazoa</taxon>
        <taxon>Ecdysozoa</taxon>
        <taxon>Arthropoda</taxon>
        <taxon>Crustacea</taxon>
        <taxon>Multicrustacea</taxon>
        <taxon>Malacostraca</taxon>
        <taxon>Eumalacostraca</taxon>
        <taxon>Eucarida</taxon>
        <taxon>Decapoda</taxon>
        <taxon>Pleocyemata</taxon>
        <taxon>Brachyura</taxon>
        <taxon>Eubrachyura</taxon>
        <taxon>Portunoidea</taxon>
        <taxon>Portunidae</taxon>
        <taxon>Portuninae</taxon>
        <taxon>Portunus</taxon>
    </lineage>
</organism>
<dbReference type="Proteomes" id="UP000324222">
    <property type="component" value="Unassembled WGS sequence"/>
</dbReference>
<proteinExistence type="predicted"/>
<name>A0A5B7I8B5_PORTR</name>
<evidence type="ECO:0000313" key="2">
    <source>
        <dbReference type="Proteomes" id="UP000324222"/>
    </source>
</evidence>
<comment type="caution">
    <text evidence="1">The sequence shown here is derived from an EMBL/GenBank/DDBJ whole genome shotgun (WGS) entry which is preliminary data.</text>
</comment>
<gene>
    <name evidence="1" type="ORF">E2C01_071563</name>
</gene>
<accession>A0A5B7I8B5</accession>
<sequence>MTNDFHTPANLLYINLSENSPKETSSIFSQKLLWTPDNFSKSRTIHGLEQPYVIKGCGADFCDSQHDVNTHCPATVTQDIAKLVIQCRITSKQANISNTSLTFASFSRLILTEHAMKITSAQIPMLEFRNHINEVLRYYADNGVTWQISGWYKPRLCTNDE</sequence>
<protein>
    <submittedName>
        <fullName evidence="1">Uncharacterized protein</fullName>
    </submittedName>
</protein>
<keyword evidence="2" id="KW-1185">Reference proteome</keyword>
<reference evidence="1 2" key="1">
    <citation type="submission" date="2019-05" db="EMBL/GenBank/DDBJ databases">
        <title>Another draft genome of Portunus trituberculatus and its Hox gene families provides insights of decapod evolution.</title>
        <authorList>
            <person name="Jeong J.-H."/>
            <person name="Song I."/>
            <person name="Kim S."/>
            <person name="Choi T."/>
            <person name="Kim D."/>
            <person name="Ryu S."/>
            <person name="Kim W."/>
        </authorList>
    </citation>
    <scope>NUCLEOTIDE SEQUENCE [LARGE SCALE GENOMIC DNA]</scope>
    <source>
        <tissue evidence="1">Muscle</tissue>
    </source>
</reference>
<dbReference type="EMBL" id="VSRR010045034">
    <property type="protein sequence ID" value="MPC77118.1"/>
    <property type="molecule type" value="Genomic_DNA"/>
</dbReference>
<dbReference type="AlphaFoldDB" id="A0A5B7I8B5"/>